<accession>A0A5N3P5L3</accession>
<evidence type="ECO:0000313" key="2">
    <source>
        <dbReference type="Proteomes" id="UP000325684"/>
    </source>
</evidence>
<dbReference type="Proteomes" id="UP000325684">
    <property type="component" value="Unassembled WGS sequence"/>
</dbReference>
<keyword evidence="2" id="KW-1185">Reference proteome</keyword>
<reference evidence="1 2" key="1">
    <citation type="journal article" date="2019" name="Microorganisms">
        <title>Genome Insights into the Novel Species Microvirga brassicacearum, a Rapeseed Endophyte with Biotechnological Potential.</title>
        <authorList>
            <person name="Jimenez-Gomez A."/>
            <person name="Saati-Santamaria Z."/>
            <person name="Igual J.M."/>
            <person name="Rivas R."/>
            <person name="Mateos P.F."/>
            <person name="Garcia-Fraile P."/>
        </authorList>
    </citation>
    <scope>NUCLEOTIDE SEQUENCE [LARGE SCALE GENOMIC DNA]</scope>
    <source>
        <strain evidence="1 2">CDVBN77</strain>
    </source>
</reference>
<sequence length="77" mass="8531">MTDEEVEIVALELAKVGGLSWYPGREKGVLLRAVTERYRDQARAAIAAFDRCKSKKAKPNIVQKIEAIRLDVPSSCA</sequence>
<protein>
    <submittedName>
        <fullName evidence="1">Uncharacterized protein</fullName>
    </submittedName>
</protein>
<evidence type="ECO:0000313" key="1">
    <source>
        <dbReference type="EMBL" id="KAB0264995.1"/>
    </source>
</evidence>
<comment type="caution">
    <text evidence="1">The sequence shown here is derived from an EMBL/GenBank/DDBJ whole genome shotgun (WGS) entry which is preliminary data.</text>
</comment>
<dbReference type="AlphaFoldDB" id="A0A5N3P5L3"/>
<organism evidence="1 2">
    <name type="scientific">Microvirga brassicacearum</name>
    <dbReference type="NCBI Taxonomy" id="2580413"/>
    <lineage>
        <taxon>Bacteria</taxon>
        <taxon>Pseudomonadati</taxon>
        <taxon>Pseudomonadota</taxon>
        <taxon>Alphaproteobacteria</taxon>
        <taxon>Hyphomicrobiales</taxon>
        <taxon>Methylobacteriaceae</taxon>
        <taxon>Microvirga</taxon>
    </lineage>
</organism>
<dbReference type="EMBL" id="VCMV01000050">
    <property type="protein sequence ID" value="KAB0264995.1"/>
    <property type="molecule type" value="Genomic_DNA"/>
</dbReference>
<gene>
    <name evidence="1" type="ORF">FEZ63_20515</name>
</gene>
<name>A0A5N3P5L3_9HYPH</name>
<proteinExistence type="predicted"/>